<reference evidence="1 2" key="1">
    <citation type="journal article" date="2018" name="Front. Plant Sci.">
        <title>Red Clover (Trifolium pratense) and Zigzag Clover (T. medium) - A Picture of Genomic Similarities and Differences.</title>
        <authorList>
            <person name="Dluhosova J."/>
            <person name="Istvanek J."/>
            <person name="Nedelnik J."/>
            <person name="Repkova J."/>
        </authorList>
    </citation>
    <scope>NUCLEOTIDE SEQUENCE [LARGE SCALE GENOMIC DNA]</scope>
    <source>
        <strain evidence="2">cv. 10/8</strain>
        <tissue evidence="1">Leaf</tissue>
    </source>
</reference>
<dbReference type="AlphaFoldDB" id="A0A392SAM3"/>
<keyword evidence="2" id="KW-1185">Reference proteome</keyword>
<comment type="caution">
    <text evidence="1">The sequence shown here is derived from an EMBL/GenBank/DDBJ whole genome shotgun (WGS) entry which is preliminary data.</text>
</comment>
<dbReference type="EMBL" id="LXQA010336967">
    <property type="protein sequence ID" value="MCI44906.1"/>
    <property type="molecule type" value="Genomic_DNA"/>
</dbReference>
<accession>A0A392SAM3</accession>
<sequence length="53" mass="6312">MSQDPYQQSNPPRLNSLYNVHLNGLRLYQRIKKALCVPRRTGSRPPQLRNHWI</sequence>
<protein>
    <submittedName>
        <fullName evidence="1">Uncharacterized protein</fullName>
    </submittedName>
</protein>
<proteinExistence type="predicted"/>
<dbReference type="Proteomes" id="UP000265520">
    <property type="component" value="Unassembled WGS sequence"/>
</dbReference>
<organism evidence="1 2">
    <name type="scientific">Trifolium medium</name>
    <dbReference type="NCBI Taxonomy" id="97028"/>
    <lineage>
        <taxon>Eukaryota</taxon>
        <taxon>Viridiplantae</taxon>
        <taxon>Streptophyta</taxon>
        <taxon>Embryophyta</taxon>
        <taxon>Tracheophyta</taxon>
        <taxon>Spermatophyta</taxon>
        <taxon>Magnoliopsida</taxon>
        <taxon>eudicotyledons</taxon>
        <taxon>Gunneridae</taxon>
        <taxon>Pentapetalae</taxon>
        <taxon>rosids</taxon>
        <taxon>fabids</taxon>
        <taxon>Fabales</taxon>
        <taxon>Fabaceae</taxon>
        <taxon>Papilionoideae</taxon>
        <taxon>50 kb inversion clade</taxon>
        <taxon>NPAAA clade</taxon>
        <taxon>Hologalegina</taxon>
        <taxon>IRL clade</taxon>
        <taxon>Trifolieae</taxon>
        <taxon>Trifolium</taxon>
    </lineage>
</organism>
<evidence type="ECO:0000313" key="2">
    <source>
        <dbReference type="Proteomes" id="UP000265520"/>
    </source>
</evidence>
<evidence type="ECO:0000313" key="1">
    <source>
        <dbReference type="EMBL" id="MCI44906.1"/>
    </source>
</evidence>
<name>A0A392SAM3_9FABA</name>